<evidence type="ECO:0000313" key="8">
    <source>
        <dbReference type="Proteomes" id="UP000051574"/>
    </source>
</evidence>
<evidence type="ECO:0000256" key="3">
    <source>
        <dbReference type="ARBA" id="ARBA00022989"/>
    </source>
</evidence>
<evidence type="ECO:0000313" key="7">
    <source>
        <dbReference type="EMBL" id="KRT86152.1"/>
    </source>
</evidence>
<evidence type="ECO:0000259" key="6">
    <source>
        <dbReference type="PROSITE" id="PS50850"/>
    </source>
</evidence>
<dbReference type="EMBL" id="LJIG01000788">
    <property type="protein sequence ID" value="KRT86152.1"/>
    <property type="molecule type" value="Genomic_DNA"/>
</dbReference>
<gene>
    <name evidence="7" type="ORF">AMK59_1710</name>
</gene>
<dbReference type="GO" id="GO:0016020">
    <property type="term" value="C:membrane"/>
    <property type="evidence" value="ECO:0007669"/>
    <property type="project" value="UniProtKB-SubCell"/>
</dbReference>
<dbReference type="SUPFAM" id="SSF103473">
    <property type="entry name" value="MFS general substrate transporter"/>
    <property type="match status" value="1"/>
</dbReference>
<dbReference type="InterPro" id="IPR005828">
    <property type="entry name" value="MFS_sugar_transport-like"/>
</dbReference>
<feature type="domain" description="Major facilitator superfamily (MFS) profile" evidence="6">
    <location>
        <begin position="81"/>
        <end position="408"/>
    </location>
</feature>
<dbReference type="InterPro" id="IPR036259">
    <property type="entry name" value="MFS_trans_sf"/>
</dbReference>
<evidence type="ECO:0000256" key="2">
    <source>
        <dbReference type="ARBA" id="ARBA00022692"/>
    </source>
</evidence>
<feature type="transmembrane region" description="Helical" evidence="5">
    <location>
        <begin position="325"/>
        <end position="342"/>
    </location>
</feature>
<dbReference type="CDD" id="cd17317">
    <property type="entry name" value="MFS_SLC22"/>
    <property type="match status" value="1"/>
</dbReference>
<feature type="transmembrane region" description="Helical" evidence="5">
    <location>
        <begin position="176"/>
        <end position="197"/>
    </location>
</feature>
<reference evidence="7 8" key="1">
    <citation type="submission" date="2015-09" db="EMBL/GenBank/DDBJ databases">
        <title>Draft genome of the scarab beetle Oryctes borbonicus.</title>
        <authorList>
            <person name="Meyer J.M."/>
            <person name="Markov G.V."/>
            <person name="Baskaran P."/>
            <person name="Herrmann M."/>
            <person name="Sommer R.J."/>
            <person name="Roedelsperger C."/>
        </authorList>
    </citation>
    <scope>NUCLEOTIDE SEQUENCE [LARGE SCALE GENOMIC DNA]</scope>
    <source>
        <strain evidence="7">OB123</strain>
        <tissue evidence="7">Whole animal</tissue>
    </source>
</reference>
<proteinExistence type="predicted"/>
<dbReference type="PROSITE" id="PS50850">
    <property type="entry name" value="MFS"/>
    <property type="match status" value="1"/>
</dbReference>
<dbReference type="GO" id="GO:0022857">
    <property type="term" value="F:transmembrane transporter activity"/>
    <property type="evidence" value="ECO:0007669"/>
    <property type="project" value="InterPro"/>
</dbReference>
<keyword evidence="4 5" id="KW-0472">Membrane</keyword>
<keyword evidence="8" id="KW-1185">Reference proteome</keyword>
<dbReference type="Gene3D" id="1.20.1250.20">
    <property type="entry name" value="MFS general substrate transporter like domains"/>
    <property type="match status" value="1"/>
</dbReference>
<evidence type="ECO:0000256" key="1">
    <source>
        <dbReference type="ARBA" id="ARBA00004141"/>
    </source>
</evidence>
<dbReference type="InterPro" id="IPR020846">
    <property type="entry name" value="MFS_dom"/>
</dbReference>
<feature type="transmembrane region" description="Helical" evidence="5">
    <location>
        <begin position="151"/>
        <end position="170"/>
    </location>
</feature>
<name>A0A0T6BFN2_9SCAR</name>
<keyword evidence="3 5" id="KW-1133">Transmembrane helix</keyword>
<comment type="caution">
    <text evidence="7">The sequence shown here is derived from an EMBL/GenBank/DDBJ whole genome shotgun (WGS) entry which is preliminary data.</text>
</comment>
<dbReference type="Pfam" id="PF00083">
    <property type="entry name" value="Sugar_tr"/>
    <property type="match status" value="1"/>
</dbReference>
<feature type="transmembrane region" description="Helical" evidence="5">
    <location>
        <begin position="354"/>
        <end position="375"/>
    </location>
</feature>
<feature type="transmembrane region" description="Helical" evidence="5">
    <location>
        <begin position="209"/>
        <end position="231"/>
    </location>
</feature>
<protein>
    <submittedName>
        <fullName evidence="7">Membrane transporter</fullName>
    </submittedName>
</protein>
<feature type="transmembrane region" description="Helical" evidence="5">
    <location>
        <begin position="237"/>
        <end position="256"/>
    </location>
</feature>
<accession>A0A0T6BFN2</accession>
<sequence length="408" mass="46412">MGYDDVIPVLGDFGRYQRRIYLLLCFPAIICAFHKLANVFIQARPDFRCQLPDEFSNASFVLEKTIMNNSYPFNHKQNKYSSCEMMRNGTIIPCDKYIYDTSVYESTTVMEWDLVCNRAYLSATSDSIFMVGVMLGSIGFGELSDKFGRKLIFFICLVIQVIFGLIAAIAPEFWTFTITRAVVGATTSGVFLVAYVIGMEMVGPPKRPLAGTILQMFFSVGYMLTALFAYYIHHWRYLQIAITVPGLLFFCYWWFIPESTRWLITKNRIDDAKKYIQIAAKENKVKISDEQLDTLLLSDLKPANKDENRATVLDIFRHSNLRKRSMIIFFDWFANSLTYYGLSWNTNNLGGNVYLNFVVSGAVEIPAYIFLIFTLNKWGRKIILCGCMVTAGAALLLTLAVPPGKSAI</sequence>
<evidence type="ECO:0000256" key="5">
    <source>
        <dbReference type="SAM" id="Phobius"/>
    </source>
</evidence>
<comment type="subcellular location">
    <subcellularLocation>
        <location evidence="1">Membrane</location>
        <topology evidence="1">Multi-pass membrane protein</topology>
    </subcellularLocation>
</comment>
<dbReference type="OrthoDB" id="3936150at2759"/>
<feature type="transmembrane region" description="Helical" evidence="5">
    <location>
        <begin position="20"/>
        <end position="41"/>
    </location>
</feature>
<keyword evidence="2 5" id="KW-0812">Transmembrane</keyword>
<dbReference type="PANTHER" id="PTHR24064">
    <property type="entry name" value="SOLUTE CARRIER FAMILY 22 MEMBER"/>
    <property type="match status" value="1"/>
</dbReference>
<evidence type="ECO:0000256" key="4">
    <source>
        <dbReference type="ARBA" id="ARBA00023136"/>
    </source>
</evidence>
<dbReference type="Proteomes" id="UP000051574">
    <property type="component" value="Unassembled WGS sequence"/>
</dbReference>
<dbReference type="AlphaFoldDB" id="A0A0T6BFN2"/>
<organism evidence="7 8">
    <name type="scientific">Oryctes borbonicus</name>
    <dbReference type="NCBI Taxonomy" id="1629725"/>
    <lineage>
        <taxon>Eukaryota</taxon>
        <taxon>Metazoa</taxon>
        <taxon>Ecdysozoa</taxon>
        <taxon>Arthropoda</taxon>
        <taxon>Hexapoda</taxon>
        <taxon>Insecta</taxon>
        <taxon>Pterygota</taxon>
        <taxon>Neoptera</taxon>
        <taxon>Endopterygota</taxon>
        <taxon>Coleoptera</taxon>
        <taxon>Polyphaga</taxon>
        <taxon>Scarabaeiformia</taxon>
        <taxon>Scarabaeidae</taxon>
        <taxon>Dynastinae</taxon>
        <taxon>Oryctes</taxon>
    </lineage>
</organism>
<feature type="transmembrane region" description="Helical" evidence="5">
    <location>
        <begin position="382"/>
        <end position="401"/>
    </location>
</feature>